<feature type="compositionally biased region" description="Polar residues" evidence="1">
    <location>
        <begin position="69"/>
        <end position="82"/>
    </location>
</feature>
<keyword evidence="3" id="KW-1185">Reference proteome</keyword>
<reference evidence="3" key="2">
    <citation type="submission" date="2013-12" db="EMBL/GenBank/DDBJ databases">
        <title>Evolution of pathogenesis and genome organization in the Tremellales.</title>
        <authorList>
            <person name="Cuomo C."/>
            <person name="Litvintseva A."/>
            <person name="Heitman J."/>
            <person name="Chen Y."/>
            <person name="Sun S."/>
            <person name="Springer D."/>
            <person name="Dromer F."/>
            <person name="Young S."/>
            <person name="Zeng Q."/>
            <person name="Chapman S."/>
            <person name="Gujja S."/>
            <person name="Saif S."/>
            <person name="Birren B."/>
        </authorList>
    </citation>
    <scope>NUCLEOTIDE SEQUENCE [LARGE SCALE GENOMIC DNA]</scope>
    <source>
        <strain evidence="3">BCC8398</strain>
    </source>
</reference>
<evidence type="ECO:0000313" key="2">
    <source>
        <dbReference type="EMBL" id="OCF36780.1"/>
    </source>
</evidence>
<proteinExistence type="predicted"/>
<feature type="compositionally biased region" description="Low complexity" evidence="1">
    <location>
        <begin position="84"/>
        <end position="136"/>
    </location>
</feature>
<dbReference type="EMBL" id="KI669494">
    <property type="protein sequence ID" value="OCF36780.1"/>
    <property type="molecule type" value="Genomic_DNA"/>
</dbReference>
<evidence type="ECO:0000256" key="1">
    <source>
        <dbReference type="SAM" id="MobiDB-lite"/>
    </source>
</evidence>
<protein>
    <submittedName>
        <fullName evidence="2">Uncharacterized protein</fullName>
    </submittedName>
</protein>
<sequence>MSTMSASPRPLTPFPHTHTLYHGQHASYFHHIPFEAQPHAQYASRPIHFQVSPMPSPTPPSLVGKGSHVSRTPSFTRKNNSPRAGPSTPAAASTSTAASASGSASSATHILAPSPRRMSSSTSTSTSSSSDYSMASPPMPTTPHLDSAFIHPSPATTPFSLPPPAYSHQQKRSSSPFEPIIEVPTPFNDAPTPARSSSSELERARDSSKFSYDPYSSYLATGEPIATGYLPSLSPSATKRPKFKRRDTPIPHVHSFAQLIRMRTGVDEENESRVLRSVIDGGAWVIV</sequence>
<dbReference type="Proteomes" id="UP000092666">
    <property type="component" value="Unassembled WGS sequence"/>
</dbReference>
<accession>A0A1B9H0J9</accession>
<gene>
    <name evidence="2" type="ORF">I316_01376</name>
</gene>
<dbReference type="OrthoDB" id="2564185at2759"/>
<organism evidence="2 3">
    <name type="scientific">Kwoniella heveanensis BCC8398</name>
    <dbReference type="NCBI Taxonomy" id="1296120"/>
    <lineage>
        <taxon>Eukaryota</taxon>
        <taxon>Fungi</taxon>
        <taxon>Dikarya</taxon>
        <taxon>Basidiomycota</taxon>
        <taxon>Agaricomycotina</taxon>
        <taxon>Tremellomycetes</taxon>
        <taxon>Tremellales</taxon>
        <taxon>Cryptococcaceae</taxon>
        <taxon>Kwoniella</taxon>
    </lineage>
</organism>
<dbReference type="AlphaFoldDB" id="A0A1B9H0J9"/>
<reference evidence="2 3" key="1">
    <citation type="submission" date="2013-07" db="EMBL/GenBank/DDBJ databases">
        <title>The Genome Sequence of Cryptococcus heveanensis BCC8398.</title>
        <authorList>
            <consortium name="The Broad Institute Genome Sequencing Platform"/>
            <person name="Cuomo C."/>
            <person name="Litvintseva A."/>
            <person name="Chen Y."/>
            <person name="Heitman J."/>
            <person name="Sun S."/>
            <person name="Springer D."/>
            <person name="Dromer F."/>
            <person name="Young S.K."/>
            <person name="Zeng Q."/>
            <person name="Gargeya S."/>
            <person name="Fitzgerald M."/>
            <person name="Abouelleil A."/>
            <person name="Alvarado L."/>
            <person name="Berlin A.M."/>
            <person name="Chapman S.B."/>
            <person name="Dewar J."/>
            <person name="Goldberg J."/>
            <person name="Griggs A."/>
            <person name="Gujja S."/>
            <person name="Hansen M."/>
            <person name="Howarth C."/>
            <person name="Imamovic A."/>
            <person name="Larimer J."/>
            <person name="McCowan C."/>
            <person name="Murphy C."/>
            <person name="Pearson M."/>
            <person name="Priest M."/>
            <person name="Roberts A."/>
            <person name="Saif S."/>
            <person name="Shea T."/>
            <person name="Sykes S."/>
            <person name="Wortman J."/>
            <person name="Nusbaum C."/>
            <person name="Birren B."/>
        </authorList>
    </citation>
    <scope>NUCLEOTIDE SEQUENCE [LARGE SCALE GENOMIC DNA]</scope>
    <source>
        <strain evidence="2 3">BCC8398</strain>
    </source>
</reference>
<feature type="region of interest" description="Disordered" evidence="1">
    <location>
        <begin position="49"/>
        <end position="205"/>
    </location>
</feature>
<evidence type="ECO:0000313" key="3">
    <source>
        <dbReference type="Proteomes" id="UP000092666"/>
    </source>
</evidence>
<name>A0A1B9H0J9_9TREE</name>